<protein>
    <recommendedName>
        <fullName evidence="1">Putative membrane protein insertion efficiency factor</fullName>
    </recommendedName>
</protein>
<proteinExistence type="inferred from homology"/>
<comment type="caution">
    <text evidence="2">The sequence shown here is derived from an EMBL/GenBank/DDBJ whole genome shotgun (WGS) entry which is preliminary data.</text>
</comment>
<accession>A0ABR6NL74</accession>
<dbReference type="NCBIfam" id="TIGR00278">
    <property type="entry name" value="membrane protein insertion efficiency factor YidD"/>
    <property type="match status" value="1"/>
</dbReference>
<evidence type="ECO:0000313" key="3">
    <source>
        <dbReference type="Proteomes" id="UP001138540"/>
    </source>
</evidence>
<dbReference type="RefSeq" id="WP_184156762.1">
    <property type="nucleotide sequence ID" value="NZ_JACHKA010000001.1"/>
</dbReference>
<organism evidence="2 3">
    <name type="scientific">Sphingobium lignivorans</name>
    <dbReference type="NCBI Taxonomy" id="2735886"/>
    <lineage>
        <taxon>Bacteria</taxon>
        <taxon>Pseudomonadati</taxon>
        <taxon>Pseudomonadota</taxon>
        <taxon>Alphaproteobacteria</taxon>
        <taxon>Sphingomonadales</taxon>
        <taxon>Sphingomonadaceae</taxon>
        <taxon>Sphingobium</taxon>
    </lineage>
</organism>
<sequence>MIARAFILVARAWQIGPSRLMPPTCRYSPSCSQYAIEALTKHGAIRGGWLAAKRLLRCHPWGGCGHDPVP</sequence>
<dbReference type="InterPro" id="IPR002696">
    <property type="entry name" value="Membr_insert_effic_factor_YidD"/>
</dbReference>
<name>A0ABR6NL74_9SPHN</name>
<comment type="similarity">
    <text evidence="1">Belongs to the UPF0161 family.</text>
</comment>
<evidence type="ECO:0000256" key="1">
    <source>
        <dbReference type="HAMAP-Rule" id="MF_00386"/>
    </source>
</evidence>
<keyword evidence="3" id="KW-1185">Reference proteome</keyword>
<evidence type="ECO:0000313" key="2">
    <source>
        <dbReference type="EMBL" id="MBB5988016.1"/>
    </source>
</evidence>
<comment type="function">
    <text evidence="1">Could be involved in insertion of integral membrane proteins into the membrane.</text>
</comment>
<dbReference type="SMART" id="SM01234">
    <property type="entry name" value="Haemolytic"/>
    <property type="match status" value="1"/>
</dbReference>
<dbReference type="HAMAP" id="MF_00386">
    <property type="entry name" value="UPF0161_YidD"/>
    <property type="match status" value="1"/>
</dbReference>
<dbReference type="Pfam" id="PF01809">
    <property type="entry name" value="YidD"/>
    <property type="match status" value="1"/>
</dbReference>
<dbReference type="PANTHER" id="PTHR33383">
    <property type="entry name" value="MEMBRANE PROTEIN INSERTION EFFICIENCY FACTOR-RELATED"/>
    <property type="match status" value="1"/>
</dbReference>
<keyword evidence="1" id="KW-0472">Membrane</keyword>
<dbReference type="EMBL" id="JACHKA010000001">
    <property type="protein sequence ID" value="MBB5988016.1"/>
    <property type="molecule type" value="Genomic_DNA"/>
</dbReference>
<reference evidence="2 3" key="1">
    <citation type="submission" date="2020-08" db="EMBL/GenBank/DDBJ databases">
        <title>Exploring microbial biodiversity for novel pathways involved in the catabolism of aromatic compounds derived from lignin.</title>
        <authorList>
            <person name="Elkins J."/>
        </authorList>
    </citation>
    <scope>NUCLEOTIDE SEQUENCE [LARGE SCALE GENOMIC DNA]</scope>
    <source>
        <strain evidence="2 3">B1D3A</strain>
    </source>
</reference>
<dbReference type="Proteomes" id="UP001138540">
    <property type="component" value="Unassembled WGS sequence"/>
</dbReference>
<dbReference type="PANTHER" id="PTHR33383:SF1">
    <property type="entry name" value="MEMBRANE PROTEIN INSERTION EFFICIENCY FACTOR-RELATED"/>
    <property type="match status" value="1"/>
</dbReference>
<comment type="subcellular location">
    <subcellularLocation>
        <location evidence="1">Cell membrane</location>
        <topology evidence="1">Peripheral membrane protein</topology>
        <orientation evidence="1">Cytoplasmic side</orientation>
    </subcellularLocation>
</comment>
<keyword evidence="1" id="KW-1003">Cell membrane</keyword>
<gene>
    <name evidence="2" type="ORF">HNP60_003990</name>
</gene>